<dbReference type="Pfam" id="PF08859">
    <property type="entry name" value="DGC"/>
    <property type="match status" value="1"/>
</dbReference>
<evidence type="ECO:0000313" key="2">
    <source>
        <dbReference type="Proteomes" id="UP000680656"/>
    </source>
</evidence>
<proteinExistence type="predicted"/>
<gene>
    <name evidence="1" type="ORF">KHC33_10785</name>
</gene>
<organism evidence="1 2">
    <name type="scientific">Methanospirillum purgamenti</name>
    <dbReference type="NCBI Taxonomy" id="2834276"/>
    <lineage>
        <taxon>Archaea</taxon>
        <taxon>Methanobacteriati</taxon>
        <taxon>Methanobacteriota</taxon>
        <taxon>Stenosarchaea group</taxon>
        <taxon>Methanomicrobia</taxon>
        <taxon>Methanomicrobiales</taxon>
        <taxon>Methanospirillaceae</taxon>
        <taxon>Methanospirillum</taxon>
    </lineage>
</organism>
<name>A0A8E7ELA6_9EURY</name>
<reference evidence="1 2" key="1">
    <citation type="submission" date="2021-05" db="EMBL/GenBank/DDBJ databases">
        <title>A novel Methanospirillum isolate from a pyrite-forming mixed culture.</title>
        <authorList>
            <person name="Bunk B."/>
            <person name="Sproer C."/>
            <person name="Spring S."/>
            <person name="Pester M."/>
        </authorList>
    </citation>
    <scope>NUCLEOTIDE SEQUENCE [LARGE SCALE GENOMIC DNA]</scope>
    <source>
        <strain evidence="1 2">J.3.6.1-F.2.7.3</strain>
    </source>
</reference>
<accession>A0A8E7ELA6</accession>
<dbReference type="Proteomes" id="UP000680656">
    <property type="component" value="Chromosome"/>
</dbReference>
<dbReference type="KEGG" id="mrtj:KHC33_10785"/>
<sequence>MLNDSEITLITCSGISNTGKLTAKVGEILIRRCPGQIEMCLPARAQPEKMLDALAHAEKILVVDGCSDCCGRKKLKEQGYDPDIHIIATECGIVKNGMEDPRFDEIELLTSVVREKIR</sequence>
<dbReference type="AlphaFoldDB" id="A0A8E7ELA6"/>
<dbReference type="InterPro" id="IPR014958">
    <property type="entry name" value="DGC"/>
</dbReference>
<dbReference type="EMBL" id="CP075546">
    <property type="protein sequence ID" value="QVV90616.1"/>
    <property type="molecule type" value="Genomic_DNA"/>
</dbReference>
<evidence type="ECO:0000313" key="1">
    <source>
        <dbReference type="EMBL" id="QVV90616.1"/>
    </source>
</evidence>
<protein>
    <submittedName>
        <fullName evidence="1">Zinc-binding protein</fullName>
    </submittedName>
</protein>
<keyword evidence="2" id="KW-1185">Reference proteome</keyword>